<reference evidence="2" key="1">
    <citation type="submission" date="2022-10" db="EMBL/GenBank/DDBJ databases">
        <authorList>
            <person name="Yu W.X."/>
        </authorList>
    </citation>
    <scope>NUCLEOTIDE SEQUENCE</scope>
    <source>
        <strain evidence="2">D04</strain>
    </source>
</reference>
<comment type="caution">
    <text evidence="2">The sequence shown here is derived from an EMBL/GenBank/DDBJ whole genome shotgun (WGS) entry which is preliminary data.</text>
</comment>
<keyword evidence="2" id="KW-0808">Transferase</keyword>
<evidence type="ECO:0000313" key="2">
    <source>
        <dbReference type="EMBL" id="MCW3804264.1"/>
    </source>
</evidence>
<dbReference type="RefSeq" id="WP_301197489.1">
    <property type="nucleotide sequence ID" value="NZ_JAPDPI010000002.1"/>
</dbReference>
<dbReference type="GO" id="GO:0019698">
    <property type="term" value="P:D-galacturonate catabolic process"/>
    <property type="evidence" value="ECO:0007669"/>
    <property type="project" value="TreeGrafter"/>
</dbReference>
<keyword evidence="3" id="KW-1185">Reference proteome</keyword>
<dbReference type="PANTHER" id="PTHR30068:SF3">
    <property type="entry name" value="PHOSPHOLIPID_GLYCEROL ACYLTRANSFERASE DOMAIN-CONTAINING PROTEIN"/>
    <property type="match status" value="1"/>
</dbReference>
<proteinExistence type="predicted"/>
<feature type="domain" description="Phospholipid/glycerol acyltransferase" evidence="1">
    <location>
        <begin position="81"/>
        <end position="186"/>
    </location>
</feature>
<dbReference type="Pfam" id="PF01553">
    <property type="entry name" value="Acyltransferase"/>
    <property type="match status" value="1"/>
</dbReference>
<evidence type="ECO:0000259" key="1">
    <source>
        <dbReference type="Pfam" id="PF01553"/>
    </source>
</evidence>
<keyword evidence="2" id="KW-0012">Acyltransferase</keyword>
<dbReference type="PANTHER" id="PTHR30068">
    <property type="entry name" value="URONATE ISOMERASE"/>
    <property type="match status" value="1"/>
</dbReference>
<dbReference type="AlphaFoldDB" id="A0AAE3SID1"/>
<dbReference type="Proteomes" id="UP001207408">
    <property type="component" value="Unassembled WGS sequence"/>
</dbReference>
<dbReference type="InterPro" id="IPR002123">
    <property type="entry name" value="Plipid/glycerol_acylTrfase"/>
</dbReference>
<dbReference type="EMBL" id="JAPDPI010000002">
    <property type="protein sequence ID" value="MCW3804264.1"/>
    <property type="molecule type" value="Genomic_DNA"/>
</dbReference>
<dbReference type="GO" id="GO:0016746">
    <property type="term" value="F:acyltransferase activity"/>
    <property type="evidence" value="ECO:0007669"/>
    <property type="project" value="UniProtKB-KW"/>
</dbReference>
<organism evidence="2 3">
    <name type="scientific">Plebeiibacterium marinum</name>
    <dbReference type="NCBI Taxonomy" id="2992111"/>
    <lineage>
        <taxon>Bacteria</taxon>
        <taxon>Pseudomonadati</taxon>
        <taxon>Bacteroidota</taxon>
        <taxon>Bacteroidia</taxon>
        <taxon>Marinilabiliales</taxon>
        <taxon>Marinilabiliaceae</taxon>
        <taxon>Plebeiibacterium</taxon>
    </lineage>
</organism>
<protein>
    <submittedName>
        <fullName evidence="2">1-acyl-sn-glycerol-3-phosphate acyltransferase</fullName>
    </submittedName>
</protein>
<name>A0AAE3SID1_9BACT</name>
<sequence length="383" mass="44703">MVTDQKFDSIRPYRDHEMKEVFEQLMKEESFKRLLLYLFPQIPIDSFTNKLLSLKTIKEFQIEIIYPFIKDIIKKTTHGLSCEGLDKLDPSKSYIFISNHRDIVLDSAFLNILLHDHSHDTCEIAIGDNLLIYPWITKLVKLNKSFIVKRNLPARQMLMSSKLLSEYIRYDITERNSSIWIAQREGRSKDGDDRTQSSLLKMLDLSGNRNFEESFKELQIVPIAISYEYDPCDYLKAHEALLKKENPDYKKTQEDDLKHMGAGIKGRKGRVHFKVGTPIKNELKPLAALDKNEQISGLAELIDEQIHNNYKLWPGNFIAADIINANNNFKNKYTKEDVVTFHEYIDEHISRLDKSADAVFIKNTLMEMYANPVKNFYKELSRI</sequence>
<dbReference type="GO" id="GO:0042840">
    <property type="term" value="P:D-glucuronate catabolic process"/>
    <property type="evidence" value="ECO:0007669"/>
    <property type="project" value="TreeGrafter"/>
</dbReference>
<accession>A0AAE3SID1</accession>
<evidence type="ECO:0000313" key="3">
    <source>
        <dbReference type="Proteomes" id="UP001207408"/>
    </source>
</evidence>
<dbReference type="SUPFAM" id="SSF69593">
    <property type="entry name" value="Glycerol-3-phosphate (1)-acyltransferase"/>
    <property type="match status" value="1"/>
</dbReference>
<gene>
    <name evidence="2" type="ORF">OM074_01435</name>
</gene>